<sequence length="336" mass="38973">MFCVFLLFGSEQKVKLNIFKHYSIIELGFVYNYQYESVYFLSVTDSLLAVFSIPNISNTANLTAKNVQYPENFDQATYAIHKALFVLIQDKIFELEIIIKEEILSPEEILKRQKMILCSTFGGIIGIISIIIILSLIILQHKKRINQREDVNQIENKSGMIFKESNYSVAPTPRNSSYSSSKKNLQGNEEKCKTFVKSKLGPTKQIYRQKDKTKEEIEQDQKVLQAIQERMRQINSKLKQFKIVNQSKQQYEIIDLSEVPQLETVASQNIAEKQQHEQQLFEFLSNDGFQNVIIPSNDKQTIEIQQQKLSQYKEQEVDKAALMSIYKKIGLTFIDL</sequence>
<evidence type="ECO:0000313" key="7">
    <source>
        <dbReference type="Proteomes" id="UP001642409"/>
    </source>
</evidence>
<keyword evidence="7" id="KW-1185">Reference proteome</keyword>
<protein>
    <submittedName>
        <fullName evidence="5">Hypothetical_protein</fullName>
    </submittedName>
</protein>
<dbReference type="AlphaFoldDB" id="A0AA86UDB0"/>
<evidence type="ECO:0000256" key="2">
    <source>
        <dbReference type="SAM" id="Phobius"/>
    </source>
</evidence>
<proteinExistence type="predicted"/>
<gene>
    <name evidence="3" type="ORF">HINF_LOCUS35071</name>
    <name evidence="4" type="ORF">HINF_LOCUS35074</name>
    <name evidence="5" type="ORF">HINF_LOCUS38259</name>
    <name evidence="6" type="ORF">HINF_LOCUS38262</name>
</gene>
<evidence type="ECO:0000313" key="6">
    <source>
        <dbReference type="EMBL" id="CAL6040290.1"/>
    </source>
</evidence>
<evidence type="ECO:0000313" key="3">
    <source>
        <dbReference type="EMBL" id="CAI9947426.1"/>
    </source>
</evidence>
<evidence type="ECO:0000313" key="4">
    <source>
        <dbReference type="EMBL" id="CAI9947429.1"/>
    </source>
</evidence>
<keyword evidence="2" id="KW-1133">Transmembrane helix</keyword>
<dbReference type="EMBL" id="CAXDID020000145">
    <property type="protein sequence ID" value="CAL6040290.1"/>
    <property type="molecule type" value="Genomic_DNA"/>
</dbReference>
<feature type="coiled-coil region" evidence="1">
    <location>
        <begin position="210"/>
        <end position="244"/>
    </location>
</feature>
<reference evidence="3" key="1">
    <citation type="submission" date="2023-06" db="EMBL/GenBank/DDBJ databases">
        <authorList>
            <person name="Kurt Z."/>
        </authorList>
    </citation>
    <scope>NUCLEOTIDE SEQUENCE</scope>
</reference>
<keyword evidence="1" id="KW-0175">Coiled coil</keyword>
<feature type="transmembrane region" description="Helical" evidence="2">
    <location>
        <begin position="115"/>
        <end position="139"/>
    </location>
</feature>
<dbReference type="EMBL" id="CAXDID020000145">
    <property type="protein sequence ID" value="CAL6040284.1"/>
    <property type="molecule type" value="Genomic_DNA"/>
</dbReference>
<dbReference type="EMBL" id="CATOUU010000776">
    <property type="protein sequence ID" value="CAI9947426.1"/>
    <property type="molecule type" value="Genomic_DNA"/>
</dbReference>
<evidence type="ECO:0000313" key="5">
    <source>
        <dbReference type="EMBL" id="CAL6040284.1"/>
    </source>
</evidence>
<evidence type="ECO:0000256" key="1">
    <source>
        <dbReference type="SAM" id="Coils"/>
    </source>
</evidence>
<dbReference type="Proteomes" id="UP001642409">
    <property type="component" value="Unassembled WGS sequence"/>
</dbReference>
<keyword evidence="2" id="KW-0472">Membrane</keyword>
<name>A0AA86UDB0_9EUKA</name>
<dbReference type="EMBL" id="CATOUU010000776">
    <property type="protein sequence ID" value="CAI9947429.1"/>
    <property type="molecule type" value="Genomic_DNA"/>
</dbReference>
<comment type="caution">
    <text evidence="3">The sequence shown here is derived from an EMBL/GenBank/DDBJ whole genome shotgun (WGS) entry which is preliminary data.</text>
</comment>
<keyword evidence="2" id="KW-0812">Transmembrane</keyword>
<accession>A0AA86UDB0</accession>
<reference evidence="5 7" key="2">
    <citation type="submission" date="2024-07" db="EMBL/GenBank/DDBJ databases">
        <authorList>
            <person name="Akdeniz Z."/>
        </authorList>
    </citation>
    <scope>NUCLEOTIDE SEQUENCE [LARGE SCALE GENOMIC DNA]</scope>
</reference>
<organism evidence="3">
    <name type="scientific">Hexamita inflata</name>
    <dbReference type="NCBI Taxonomy" id="28002"/>
    <lineage>
        <taxon>Eukaryota</taxon>
        <taxon>Metamonada</taxon>
        <taxon>Diplomonadida</taxon>
        <taxon>Hexamitidae</taxon>
        <taxon>Hexamitinae</taxon>
        <taxon>Hexamita</taxon>
    </lineage>
</organism>